<gene>
    <name evidence="1" type="ORF">PODLI_1B021719</name>
</gene>
<dbReference type="Proteomes" id="UP001178461">
    <property type="component" value="Chromosome 5"/>
</dbReference>
<proteinExistence type="predicted"/>
<dbReference type="EMBL" id="OX395130">
    <property type="protein sequence ID" value="CAI5775018.1"/>
    <property type="molecule type" value="Genomic_DNA"/>
</dbReference>
<evidence type="ECO:0000313" key="2">
    <source>
        <dbReference type="Proteomes" id="UP001178461"/>
    </source>
</evidence>
<sequence length="78" mass="8347">MRASAKQKRRELPFVLTSLQPPLLASLSPPAPQVLPAQVNQSALSPARGAGLGVGRPLRLLYCKGKGERETDFPAGRK</sequence>
<keyword evidence="2" id="KW-1185">Reference proteome</keyword>
<organism evidence="1 2">
    <name type="scientific">Podarcis lilfordi</name>
    <name type="common">Lilford's wall lizard</name>
    <dbReference type="NCBI Taxonomy" id="74358"/>
    <lineage>
        <taxon>Eukaryota</taxon>
        <taxon>Metazoa</taxon>
        <taxon>Chordata</taxon>
        <taxon>Craniata</taxon>
        <taxon>Vertebrata</taxon>
        <taxon>Euteleostomi</taxon>
        <taxon>Lepidosauria</taxon>
        <taxon>Squamata</taxon>
        <taxon>Bifurcata</taxon>
        <taxon>Unidentata</taxon>
        <taxon>Episquamata</taxon>
        <taxon>Laterata</taxon>
        <taxon>Lacertibaenia</taxon>
        <taxon>Lacertidae</taxon>
        <taxon>Podarcis</taxon>
    </lineage>
</organism>
<accession>A0AA35KD42</accession>
<name>A0AA35KD42_9SAUR</name>
<protein>
    <submittedName>
        <fullName evidence="1">Uncharacterized protein</fullName>
    </submittedName>
</protein>
<reference evidence="1" key="1">
    <citation type="submission" date="2022-12" db="EMBL/GenBank/DDBJ databases">
        <authorList>
            <person name="Alioto T."/>
            <person name="Alioto T."/>
            <person name="Gomez Garrido J."/>
        </authorList>
    </citation>
    <scope>NUCLEOTIDE SEQUENCE</scope>
</reference>
<dbReference type="AlphaFoldDB" id="A0AA35KD42"/>
<evidence type="ECO:0000313" key="1">
    <source>
        <dbReference type="EMBL" id="CAI5775018.1"/>
    </source>
</evidence>